<reference evidence="1" key="1">
    <citation type="submission" date="2023-07" db="EMBL/GenBank/DDBJ databases">
        <title>Black Yeasts Isolated from many extreme environments.</title>
        <authorList>
            <person name="Coleine C."/>
            <person name="Stajich J.E."/>
            <person name="Selbmann L."/>
        </authorList>
    </citation>
    <scope>NUCLEOTIDE SEQUENCE</scope>
    <source>
        <strain evidence="1">CCFEE 5714</strain>
    </source>
</reference>
<keyword evidence="2" id="KW-1185">Reference proteome</keyword>
<sequence length="171" mass="18577">MDSSQYSSSSTSSSSVSASSNITGYRARLDVPGMPESDYFVSGASKRDRRPEYTGRMPSSNIARTNTYPTGKEVVQYGGGQQLCGEVADNEIDDATVSPADSISQVSSSKSRPSVHSHRSSRSYNGGYVPPASNSRAKSSAFGESTSAYGERWEYERAKNYQTVERRPRGR</sequence>
<dbReference type="Proteomes" id="UP001281147">
    <property type="component" value="Unassembled WGS sequence"/>
</dbReference>
<name>A0ACC3N987_9PEZI</name>
<evidence type="ECO:0000313" key="2">
    <source>
        <dbReference type="Proteomes" id="UP001281147"/>
    </source>
</evidence>
<evidence type="ECO:0000313" key="1">
    <source>
        <dbReference type="EMBL" id="KAK3711678.1"/>
    </source>
</evidence>
<organism evidence="1 2">
    <name type="scientific">Vermiconidia calcicola</name>
    <dbReference type="NCBI Taxonomy" id="1690605"/>
    <lineage>
        <taxon>Eukaryota</taxon>
        <taxon>Fungi</taxon>
        <taxon>Dikarya</taxon>
        <taxon>Ascomycota</taxon>
        <taxon>Pezizomycotina</taxon>
        <taxon>Dothideomycetes</taxon>
        <taxon>Dothideomycetidae</taxon>
        <taxon>Mycosphaerellales</taxon>
        <taxon>Extremaceae</taxon>
        <taxon>Vermiconidia</taxon>
    </lineage>
</organism>
<protein>
    <submittedName>
        <fullName evidence="1">Uncharacterized protein</fullName>
    </submittedName>
</protein>
<dbReference type="EMBL" id="JAUTXU010000074">
    <property type="protein sequence ID" value="KAK3711678.1"/>
    <property type="molecule type" value="Genomic_DNA"/>
</dbReference>
<comment type="caution">
    <text evidence="1">The sequence shown here is derived from an EMBL/GenBank/DDBJ whole genome shotgun (WGS) entry which is preliminary data.</text>
</comment>
<accession>A0ACC3N987</accession>
<gene>
    <name evidence="1" type="ORF">LTR37_009454</name>
</gene>
<proteinExistence type="predicted"/>